<organism evidence="1 2">
    <name type="scientific">Camellia lanceoleosa</name>
    <dbReference type="NCBI Taxonomy" id="1840588"/>
    <lineage>
        <taxon>Eukaryota</taxon>
        <taxon>Viridiplantae</taxon>
        <taxon>Streptophyta</taxon>
        <taxon>Embryophyta</taxon>
        <taxon>Tracheophyta</taxon>
        <taxon>Spermatophyta</taxon>
        <taxon>Magnoliopsida</taxon>
        <taxon>eudicotyledons</taxon>
        <taxon>Gunneridae</taxon>
        <taxon>Pentapetalae</taxon>
        <taxon>asterids</taxon>
        <taxon>Ericales</taxon>
        <taxon>Theaceae</taxon>
        <taxon>Camellia</taxon>
    </lineage>
</organism>
<dbReference type="Proteomes" id="UP001060215">
    <property type="component" value="Chromosome 12"/>
</dbReference>
<name>A0ACC0G5R6_9ERIC</name>
<keyword evidence="2" id="KW-1185">Reference proteome</keyword>
<reference evidence="1 2" key="1">
    <citation type="journal article" date="2022" name="Plant J.">
        <title>Chromosome-level genome of Camellia lanceoleosa provides a valuable resource for understanding genome evolution and self-incompatibility.</title>
        <authorList>
            <person name="Gong W."/>
            <person name="Xiao S."/>
            <person name="Wang L."/>
            <person name="Liao Z."/>
            <person name="Chang Y."/>
            <person name="Mo W."/>
            <person name="Hu G."/>
            <person name="Li W."/>
            <person name="Zhao G."/>
            <person name="Zhu H."/>
            <person name="Hu X."/>
            <person name="Ji K."/>
            <person name="Xiang X."/>
            <person name="Song Q."/>
            <person name="Yuan D."/>
            <person name="Jin S."/>
            <person name="Zhang L."/>
        </authorList>
    </citation>
    <scope>NUCLEOTIDE SEQUENCE [LARGE SCALE GENOMIC DNA]</scope>
    <source>
        <strain evidence="1">SQ_2022a</strain>
    </source>
</reference>
<proteinExistence type="predicted"/>
<dbReference type="EMBL" id="CM045769">
    <property type="protein sequence ID" value="KAI7995692.1"/>
    <property type="molecule type" value="Genomic_DNA"/>
</dbReference>
<sequence length="354" mass="39265">MASHRSTPCTPSGKGKRQQAYHKATWDEESTQILLQLVVKEIEAGNRPHMSITPNGYRSLCKTFEAATGRLHSPKQLKNKYNLLKTEWRAWCKLMDCRKGPTEIGFDQQTGLFNASDDWWAKMEKSRVAQNFQVTKNDLGASEMAAMMNSAHLNATGSGSKRKHSSGKSLQNKRVSGAEALAGSMDELLNSVKTQSKELTTTMSLGHSVTMGQAVGRLYEIQGLAPEDELLHFGVMLMEVPNNWEMVMSIPTDQGIIGWLRAKQQDKDRSGGVTLASMNDDDDHDPQMDEMLEGVADLARHQQCARVSISGHYADRDDLAALDDAMMPGDDDVEMAQLRARIRAELVAIWRNAG</sequence>
<protein>
    <submittedName>
        <fullName evidence="1">L10-interacting MYB domain-containing protein</fullName>
    </submittedName>
</protein>
<comment type="caution">
    <text evidence="1">The sequence shown here is derived from an EMBL/GenBank/DDBJ whole genome shotgun (WGS) entry which is preliminary data.</text>
</comment>
<evidence type="ECO:0000313" key="1">
    <source>
        <dbReference type="EMBL" id="KAI7995692.1"/>
    </source>
</evidence>
<accession>A0ACC0G5R6</accession>
<evidence type="ECO:0000313" key="2">
    <source>
        <dbReference type="Proteomes" id="UP001060215"/>
    </source>
</evidence>
<gene>
    <name evidence="1" type="ORF">LOK49_LG11G00289</name>
</gene>